<sequence>MGCCASIEQDNSDKIRNDEIEKQIQMEKMNEKNEIKMLLLGAGESGKSTIIKQMRLIHEGGFTKDQRDMHKEIIFNNTLQSMLVILEAMSNLGTTLGDAENQIHCNLVMRYQSHINNVMPQDLSLAIKILWADSGVQRIFNRRNEYQLNDSAPYYFENIDRIGASDYEPTDYDVLHSRVKTTGINETKFTIDKLVYRMFDVGGQRSERKKWIHCFENVTAVIFMVAISEYDQVLVEDESVNRMQESLTLFDSICNSRWFEKTSIILFLNKKDLFIQKLSISPLTDYFPDYTGDLNDYDKACQYFAQRFLCLNSSEEKQVYPHVTCATDTEQIKFVMTAVNDIILQGSLRSTGLI</sequence>
<dbReference type="Gene3D" id="3.40.50.300">
    <property type="entry name" value="P-loop containing nucleotide triphosphate hydrolases"/>
    <property type="match status" value="1"/>
</dbReference>
<feature type="binding site" evidence="10">
    <location>
        <position position="181"/>
    </location>
    <ligand>
        <name>Mg(2+)</name>
        <dbReference type="ChEBI" id="CHEBI:18420"/>
    </ligand>
</feature>
<accession>A0A367IYF5</accession>
<dbReference type="GO" id="GO:0031683">
    <property type="term" value="F:G-protein beta/gamma-subunit complex binding"/>
    <property type="evidence" value="ECO:0007669"/>
    <property type="project" value="InterPro"/>
</dbReference>
<keyword evidence="3 10" id="KW-0479">Metal-binding</keyword>
<keyword evidence="7" id="KW-0449">Lipoprotein</keyword>
<keyword evidence="7" id="KW-0564">Palmitate</keyword>
<dbReference type="GO" id="GO:0003924">
    <property type="term" value="F:GTPase activity"/>
    <property type="evidence" value="ECO:0007669"/>
    <property type="project" value="InterPro"/>
</dbReference>
<evidence type="ECO:0000256" key="8">
    <source>
        <dbReference type="ARBA" id="ARBA00023224"/>
    </source>
</evidence>
<gene>
    <name evidence="11" type="primary">GPA1_5</name>
    <name evidence="11" type="ORF">CU098_006572</name>
</gene>
<organism evidence="11 12">
    <name type="scientific">Rhizopus stolonifer</name>
    <name type="common">Rhizopus nigricans</name>
    <dbReference type="NCBI Taxonomy" id="4846"/>
    <lineage>
        <taxon>Eukaryota</taxon>
        <taxon>Fungi</taxon>
        <taxon>Fungi incertae sedis</taxon>
        <taxon>Mucoromycota</taxon>
        <taxon>Mucoromycotina</taxon>
        <taxon>Mucoromycetes</taxon>
        <taxon>Mucorales</taxon>
        <taxon>Mucorineae</taxon>
        <taxon>Rhizopodaceae</taxon>
        <taxon>Rhizopus</taxon>
    </lineage>
</organism>
<dbReference type="Gene3D" id="1.10.400.10">
    <property type="entry name" value="GI Alpha 1, domain 2-like"/>
    <property type="match status" value="1"/>
</dbReference>
<protein>
    <submittedName>
        <fullName evidence="11">Guanine nucleotide-binding protein subunit alpha</fullName>
    </submittedName>
</protein>
<keyword evidence="12" id="KW-1185">Reference proteome</keyword>
<dbReference type="OrthoDB" id="5817230at2759"/>
<feature type="binding site" evidence="9">
    <location>
        <begin position="200"/>
        <end position="204"/>
    </location>
    <ligand>
        <name>GTP</name>
        <dbReference type="ChEBI" id="CHEBI:37565"/>
    </ligand>
</feature>
<keyword evidence="2" id="KW-0519">Myristate</keyword>
<feature type="binding site" evidence="9">
    <location>
        <begin position="269"/>
        <end position="272"/>
    </location>
    <ligand>
        <name>GTP</name>
        <dbReference type="ChEBI" id="CHEBI:37565"/>
    </ligand>
</feature>
<dbReference type="GO" id="GO:0007010">
    <property type="term" value="P:cytoskeleton organization"/>
    <property type="evidence" value="ECO:0007669"/>
    <property type="project" value="UniProtKB-ARBA"/>
</dbReference>
<comment type="caution">
    <text evidence="11">The sequence shown here is derived from an EMBL/GenBank/DDBJ whole genome shotgun (WGS) entry which is preliminary data.</text>
</comment>
<dbReference type="GO" id="GO:0046872">
    <property type="term" value="F:metal ion binding"/>
    <property type="evidence" value="ECO:0007669"/>
    <property type="project" value="UniProtKB-KW"/>
</dbReference>
<keyword evidence="5 10" id="KW-0460">Magnesium</keyword>
<dbReference type="FunFam" id="1.10.400.10:FF:000007">
    <property type="entry name" value="Guanine nucleotide-binding protein subunit alpha"/>
    <property type="match status" value="1"/>
</dbReference>
<evidence type="ECO:0000256" key="5">
    <source>
        <dbReference type="ARBA" id="ARBA00022842"/>
    </source>
</evidence>
<dbReference type="FunFam" id="3.40.50.300:FF:000692">
    <property type="entry name" value="Guanine nucleotide-binding protein subunit alpha"/>
    <property type="match status" value="1"/>
</dbReference>
<feature type="binding site" evidence="9">
    <location>
        <begin position="44"/>
        <end position="49"/>
    </location>
    <ligand>
        <name>GTP</name>
        <dbReference type="ChEBI" id="CHEBI:37565"/>
    </ligand>
</feature>
<reference evidence="11 12" key="1">
    <citation type="journal article" date="2018" name="G3 (Bethesda)">
        <title>Phylogenetic and Phylogenomic Definition of Rhizopus Species.</title>
        <authorList>
            <person name="Gryganskyi A.P."/>
            <person name="Golan J."/>
            <person name="Dolatabadi S."/>
            <person name="Mondo S."/>
            <person name="Robb S."/>
            <person name="Idnurm A."/>
            <person name="Muszewska A."/>
            <person name="Steczkiewicz K."/>
            <person name="Masonjones S."/>
            <person name="Liao H.L."/>
            <person name="Gajdeczka M.T."/>
            <person name="Anike F."/>
            <person name="Vuek A."/>
            <person name="Anishchenko I.M."/>
            <person name="Voigt K."/>
            <person name="de Hoog G.S."/>
            <person name="Smith M.E."/>
            <person name="Heitman J."/>
            <person name="Vilgalys R."/>
            <person name="Stajich J.E."/>
        </authorList>
    </citation>
    <scope>NUCLEOTIDE SEQUENCE [LARGE SCALE GENOMIC DNA]</scope>
    <source>
        <strain evidence="11 12">LSU 92-RS-03</strain>
    </source>
</reference>
<evidence type="ECO:0000256" key="6">
    <source>
        <dbReference type="ARBA" id="ARBA00023134"/>
    </source>
</evidence>
<dbReference type="EMBL" id="PJQM01005002">
    <property type="protein sequence ID" value="RCH82725.1"/>
    <property type="molecule type" value="Genomic_DNA"/>
</dbReference>
<evidence type="ECO:0000256" key="1">
    <source>
        <dbReference type="ARBA" id="ARBA00011356"/>
    </source>
</evidence>
<dbReference type="SMART" id="SM00275">
    <property type="entry name" value="G_alpha"/>
    <property type="match status" value="1"/>
</dbReference>
<dbReference type="STRING" id="4846.A0A367IYF5"/>
<evidence type="ECO:0000256" key="4">
    <source>
        <dbReference type="ARBA" id="ARBA00022741"/>
    </source>
</evidence>
<evidence type="ECO:0000256" key="7">
    <source>
        <dbReference type="ARBA" id="ARBA00023139"/>
    </source>
</evidence>
<feature type="binding site" evidence="9">
    <location>
        <begin position="150"/>
        <end position="151"/>
    </location>
    <ligand>
        <name>GTP</name>
        <dbReference type="ChEBI" id="CHEBI:37565"/>
    </ligand>
</feature>
<evidence type="ECO:0000313" key="11">
    <source>
        <dbReference type="EMBL" id="RCH82725.1"/>
    </source>
</evidence>
<evidence type="ECO:0000256" key="3">
    <source>
        <dbReference type="ARBA" id="ARBA00022723"/>
    </source>
</evidence>
<keyword evidence="8" id="KW-0807">Transducer</keyword>
<proteinExistence type="predicted"/>
<comment type="subunit">
    <text evidence="1">G proteins are composed of 3 units; alpha, beta and gamma. The alpha chain contains the guanine nucleotide binding site.</text>
</comment>
<dbReference type="GO" id="GO:0001664">
    <property type="term" value="F:G protein-coupled receptor binding"/>
    <property type="evidence" value="ECO:0007669"/>
    <property type="project" value="InterPro"/>
</dbReference>
<dbReference type="Pfam" id="PF00503">
    <property type="entry name" value="G-alpha"/>
    <property type="match status" value="1"/>
</dbReference>
<dbReference type="GO" id="GO:0005834">
    <property type="term" value="C:heterotrimeric G-protein complex"/>
    <property type="evidence" value="ECO:0007669"/>
    <property type="project" value="InterPro"/>
</dbReference>
<evidence type="ECO:0000313" key="12">
    <source>
        <dbReference type="Proteomes" id="UP000253551"/>
    </source>
</evidence>
<dbReference type="InterPro" id="IPR011025">
    <property type="entry name" value="GproteinA_insert"/>
</dbReference>
<dbReference type="InterPro" id="IPR002975">
    <property type="entry name" value="Fungi_Gprotein_alpha"/>
</dbReference>
<dbReference type="GO" id="GO:0005525">
    <property type="term" value="F:GTP binding"/>
    <property type="evidence" value="ECO:0007669"/>
    <property type="project" value="UniProtKB-KW"/>
</dbReference>
<feature type="binding site" evidence="9">
    <location>
        <position position="326"/>
    </location>
    <ligand>
        <name>GTP</name>
        <dbReference type="ChEBI" id="CHEBI:37565"/>
    </ligand>
</feature>
<dbReference type="FunFam" id="3.40.50.300:FF:002307">
    <property type="entry name" value="Guanine nucleotide-binding protein G(k) subunit alpha"/>
    <property type="match status" value="1"/>
</dbReference>
<dbReference type="GO" id="GO:0007186">
    <property type="term" value="P:G protein-coupled receptor signaling pathway"/>
    <property type="evidence" value="ECO:0007669"/>
    <property type="project" value="InterPro"/>
</dbReference>
<evidence type="ECO:0000256" key="2">
    <source>
        <dbReference type="ARBA" id="ARBA00022707"/>
    </source>
</evidence>
<dbReference type="PRINTS" id="PR01241">
    <property type="entry name" value="GPROTEINAFNG"/>
</dbReference>
<dbReference type="Proteomes" id="UP000253551">
    <property type="component" value="Unassembled WGS sequence"/>
</dbReference>
<dbReference type="SUPFAM" id="SSF47895">
    <property type="entry name" value="Transducin (alpha subunit), insertion domain"/>
    <property type="match status" value="1"/>
</dbReference>
<dbReference type="CDD" id="cd00066">
    <property type="entry name" value="G-alpha"/>
    <property type="match status" value="1"/>
</dbReference>
<feature type="binding site" evidence="9">
    <location>
        <begin position="175"/>
        <end position="181"/>
    </location>
    <ligand>
        <name>GTP</name>
        <dbReference type="ChEBI" id="CHEBI:37565"/>
    </ligand>
</feature>
<feature type="binding site" evidence="10">
    <location>
        <position position="48"/>
    </location>
    <ligand>
        <name>Mg(2+)</name>
        <dbReference type="ChEBI" id="CHEBI:18420"/>
    </ligand>
</feature>
<evidence type="ECO:0000256" key="10">
    <source>
        <dbReference type="PIRSR" id="PIRSR601019-2"/>
    </source>
</evidence>
<dbReference type="PROSITE" id="PS51882">
    <property type="entry name" value="G_ALPHA"/>
    <property type="match status" value="1"/>
</dbReference>
<dbReference type="GO" id="GO:0000750">
    <property type="term" value="P:pheromone-dependent signal transduction involved in conjugation with cellular fusion"/>
    <property type="evidence" value="ECO:0007669"/>
    <property type="project" value="TreeGrafter"/>
</dbReference>
<dbReference type="AlphaFoldDB" id="A0A367IYF5"/>
<keyword evidence="6 9" id="KW-0342">GTP-binding</keyword>
<dbReference type="SUPFAM" id="SSF52540">
    <property type="entry name" value="P-loop containing nucleoside triphosphate hydrolases"/>
    <property type="match status" value="1"/>
</dbReference>
<dbReference type="InterPro" id="IPR001019">
    <property type="entry name" value="Gprotein_alpha_su"/>
</dbReference>
<name>A0A367IYF5_RHIST</name>
<dbReference type="InterPro" id="IPR027417">
    <property type="entry name" value="P-loop_NTPase"/>
</dbReference>
<keyword evidence="4 9" id="KW-0547">Nucleotide-binding</keyword>
<dbReference type="GO" id="GO:0005737">
    <property type="term" value="C:cytoplasm"/>
    <property type="evidence" value="ECO:0007669"/>
    <property type="project" value="UniProtKB-ARBA"/>
</dbReference>
<evidence type="ECO:0000256" key="9">
    <source>
        <dbReference type="PIRSR" id="PIRSR601019-1"/>
    </source>
</evidence>
<dbReference type="PANTHER" id="PTHR10218">
    <property type="entry name" value="GTP-BINDING PROTEIN ALPHA SUBUNIT"/>
    <property type="match status" value="1"/>
</dbReference>
<dbReference type="PRINTS" id="PR00318">
    <property type="entry name" value="GPROTEINA"/>
</dbReference>
<dbReference type="PANTHER" id="PTHR10218:SF302">
    <property type="entry name" value="GUANINE NUCLEOTIDE-BINDING PROTEIN ALPHA-5 SUBUNIT"/>
    <property type="match status" value="1"/>
</dbReference>